<feature type="domain" description="PABC" evidence="4">
    <location>
        <begin position="765"/>
        <end position="820"/>
    </location>
</feature>
<proteinExistence type="predicted"/>
<organism evidence="5 6">
    <name type="scientific">Ambrosia artemisiifolia</name>
    <name type="common">Common ragweed</name>
    <dbReference type="NCBI Taxonomy" id="4212"/>
    <lineage>
        <taxon>Eukaryota</taxon>
        <taxon>Viridiplantae</taxon>
        <taxon>Streptophyta</taxon>
        <taxon>Embryophyta</taxon>
        <taxon>Tracheophyta</taxon>
        <taxon>Spermatophyta</taxon>
        <taxon>Magnoliopsida</taxon>
        <taxon>eudicotyledons</taxon>
        <taxon>Gunneridae</taxon>
        <taxon>Pentapetalae</taxon>
        <taxon>asterids</taxon>
        <taxon>campanulids</taxon>
        <taxon>Asterales</taxon>
        <taxon>Asteraceae</taxon>
        <taxon>Asteroideae</taxon>
        <taxon>Heliantheae alliance</taxon>
        <taxon>Heliantheae</taxon>
        <taxon>Ambrosia</taxon>
    </lineage>
</organism>
<dbReference type="PRINTS" id="PR00364">
    <property type="entry name" value="DISEASERSIST"/>
</dbReference>
<dbReference type="PANTHER" id="PTHR11017">
    <property type="entry name" value="LEUCINE-RICH REPEAT-CONTAINING PROTEIN"/>
    <property type="match status" value="1"/>
</dbReference>
<dbReference type="Proteomes" id="UP001206925">
    <property type="component" value="Unassembled WGS sequence"/>
</dbReference>
<name>A0AAD5D569_AMBAR</name>
<dbReference type="GO" id="GO:0006952">
    <property type="term" value="P:defense response"/>
    <property type="evidence" value="ECO:0007669"/>
    <property type="project" value="InterPro"/>
</dbReference>
<dbReference type="EMBL" id="JAMZMK010005444">
    <property type="protein sequence ID" value="KAI7753375.1"/>
    <property type="molecule type" value="Genomic_DNA"/>
</dbReference>
<accession>A0AAD5D569</accession>
<evidence type="ECO:0000256" key="1">
    <source>
        <dbReference type="ARBA" id="ARBA00022614"/>
    </source>
</evidence>
<dbReference type="InterPro" id="IPR042197">
    <property type="entry name" value="Apaf_helical"/>
</dbReference>
<reference evidence="5" key="1">
    <citation type="submission" date="2022-06" db="EMBL/GenBank/DDBJ databases">
        <title>Uncovering the hologenomic basis of an extraordinary plant invasion.</title>
        <authorList>
            <person name="Bieker V.C."/>
            <person name="Martin M.D."/>
            <person name="Gilbert T."/>
            <person name="Hodgins K."/>
            <person name="Battlay P."/>
            <person name="Petersen B."/>
            <person name="Wilson J."/>
        </authorList>
    </citation>
    <scope>NUCLEOTIDE SEQUENCE</scope>
    <source>
        <strain evidence="5">AA19_3_7</strain>
        <tissue evidence="5">Leaf</tissue>
    </source>
</reference>
<dbReference type="InterPro" id="IPR044974">
    <property type="entry name" value="Disease_R_plants"/>
</dbReference>
<dbReference type="SUPFAM" id="SSF46785">
    <property type="entry name" value="Winged helix' DNA-binding domain"/>
    <property type="match status" value="1"/>
</dbReference>
<gene>
    <name evidence="5" type="ORF">M8C21_020027</name>
</gene>
<dbReference type="GO" id="GO:0003723">
    <property type="term" value="F:RNA binding"/>
    <property type="evidence" value="ECO:0007669"/>
    <property type="project" value="InterPro"/>
</dbReference>
<dbReference type="InterPro" id="IPR032675">
    <property type="entry name" value="LRR_dom_sf"/>
</dbReference>
<dbReference type="InterPro" id="IPR058192">
    <property type="entry name" value="WHD_ROQ1-like"/>
</dbReference>
<dbReference type="Gene3D" id="1.10.1900.10">
    <property type="entry name" value="c-terminal domain of poly(a) binding protein"/>
    <property type="match status" value="1"/>
</dbReference>
<evidence type="ECO:0000256" key="2">
    <source>
        <dbReference type="ARBA" id="ARBA00022737"/>
    </source>
</evidence>
<dbReference type="SMART" id="SM00517">
    <property type="entry name" value="PolyA"/>
    <property type="match status" value="1"/>
</dbReference>
<keyword evidence="6" id="KW-1185">Reference proteome</keyword>
<sequence length="828" mass="93759">MHTECKLEGLCVSDSLKLLCHHAFICNYPVEGYEIVAKHLADYCEGHPLALEVLGKSLHKRDVAYWEECIKGLKKKPLSGIEKAKEALQMGFDSLLCDNDKELFKHIACFFVGQDRDLTETILKACDIKTTSGITNLMEKCFLSIRRNNILTMHSLVQEMGRDLVRQESPNKPWECSRLWCHEESFDVLKRKKLVGSRSKDKRLLGSLKILDLSYCEQLHSVGGFFELPALEKLIVRNCINLIELCESVEHCVELVDIDLSYCCKLKKLPISLHKLKKVKTLVLDGCNYLWESTTSSAITVEAIPSDFKFFMTLLPSSLRILSLANVNLSNESFPMDLSCLAMLQELRLDENPIVSLPNCVRTLPRIEILSIDLCYDLISVEHLPRTLRVFSMYIHAKTEIRKIKFDPEMHPLKLFFDEVSQELLEFDGVIKIQPLADVEEKLLGSLGWKKSDFIKAGHLETHNIKMYYEFGIFSTFYWGKGMPEWIRCIRVGPSISFIIPSSPKRLRGLNFCCVKWLHWMFGPNEMEAGDHIIIECRYSEMECEVGVGVGVSVGVSVVYDDGSMEEGEDVLSYYKSWNHIIGGDLSAFQATTGEYYLCYPEFTRVDDEFHAPFIDEGKYYKEKAVMFKAFSKKKYETDGSQAQCSQIRQTVMAPAEAPCMTMFPHGLDQQTVDGQAQPTFIPPQQLVPDMSPGGGPMRNLYMPAILPVQGLDGSRVGVTGQQNQQQHVPLLQQQTVTYGLMYQHPPGGSNTGDVSMGSVLANSFPTERRTMGDENLYPQVEQQEAESEANVTRDFFRLLESPETLKAKDAEAMEVEQADELASLLSL</sequence>
<evidence type="ECO:0000313" key="6">
    <source>
        <dbReference type="Proteomes" id="UP001206925"/>
    </source>
</evidence>
<dbReference type="InterPro" id="IPR002004">
    <property type="entry name" value="PABP_HYD_C"/>
</dbReference>
<dbReference type="InterPro" id="IPR058546">
    <property type="entry name" value="RPS4B/Roq1-like_LRR"/>
</dbReference>
<comment type="caution">
    <text evidence="5">The sequence shown here is derived from an EMBL/GenBank/DDBJ whole genome shotgun (WGS) entry which is preliminary data.</text>
</comment>
<dbReference type="InterPro" id="IPR036053">
    <property type="entry name" value="PABP-dom"/>
</dbReference>
<dbReference type="Pfam" id="PF23282">
    <property type="entry name" value="WHD_ROQ1"/>
    <property type="match status" value="1"/>
</dbReference>
<evidence type="ECO:0000259" key="4">
    <source>
        <dbReference type="SMART" id="SM00517"/>
    </source>
</evidence>
<dbReference type="InterPro" id="IPR027417">
    <property type="entry name" value="P-loop_NTPase"/>
</dbReference>
<dbReference type="Gene3D" id="1.10.8.430">
    <property type="entry name" value="Helical domain of apoptotic protease-activating factors"/>
    <property type="match status" value="1"/>
</dbReference>
<protein>
    <recommendedName>
        <fullName evidence="4">PABC domain-containing protein</fullName>
    </recommendedName>
</protein>
<keyword evidence="3" id="KW-0611">Plant defense</keyword>
<dbReference type="Gene3D" id="3.80.10.10">
    <property type="entry name" value="Ribonuclease Inhibitor"/>
    <property type="match status" value="2"/>
</dbReference>
<evidence type="ECO:0000313" key="5">
    <source>
        <dbReference type="EMBL" id="KAI7753375.1"/>
    </source>
</evidence>
<dbReference type="SUPFAM" id="SSF63570">
    <property type="entry name" value="PABC (PABP) domain"/>
    <property type="match status" value="1"/>
</dbReference>
<dbReference type="SUPFAM" id="SSF52540">
    <property type="entry name" value="P-loop containing nucleoside triphosphate hydrolases"/>
    <property type="match status" value="1"/>
</dbReference>
<dbReference type="AlphaFoldDB" id="A0AAD5D569"/>
<dbReference type="PANTHER" id="PTHR11017:SF313">
    <property type="entry name" value="TIR DOMAIN, P-LOOP CONTAINING NUCLEOSIDE TRIPHOSPHATE HYDROLASE"/>
    <property type="match status" value="1"/>
</dbReference>
<dbReference type="Pfam" id="PF23286">
    <property type="entry name" value="LRR_13"/>
    <property type="match status" value="1"/>
</dbReference>
<keyword evidence="1" id="KW-0433">Leucine-rich repeat</keyword>
<dbReference type="SUPFAM" id="SSF52047">
    <property type="entry name" value="RNI-like"/>
    <property type="match status" value="1"/>
</dbReference>
<keyword evidence="2" id="KW-0677">Repeat</keyword>
<evidence type="ECO:0000256" key="3">
    <source>
        <dbReference type="ARBA" id="ARBA00022821"/>
    </source>
</evidence>
<dbReference type="InterPro" id="IPR036390">
    <property type="entry name" value="WH_DNA-bd_sf"/>
</dbReference>